<keyword evidence="1" id="KW-0732">Signal</keyword>
<proteinExistence type="predicted"/>
<reference evidence="3" key="1">
    <citation type="journal article" date="2019" name="Int. J. Syst. Evol. Microbiol.">
        <title>The Global Catalogue of Microorganisms (GCM) 10K type strain sequencing project: providing services to taxonomists for standard genome sequencing and annotation.</title>
        <authorList>
            <consortium name="The Broad Institute Genomics Platform"/>
            <consortium name="The Broad Institute Genome Sequencing Center for Infectious Disease"/>
            <person name="Wu L."/>
            <person name="Ma J."/>
        </authorList>
    </citation>
    <scope>NUCLEOTIDE SEQUENCE [LARGE SCALE GENOMIC DNA]</scope>
    <source>
        <strain evidence="3">JCM 3367</strain>
    </source>
</reference>
<feature type="chain" id="PRO_5046296121" description="Serine protease" evidence="1">
    <location>
        <begin position="32"/>
        <end position="251"/>
    </location>
</feature>
<feature type="signal peptide" evidence="1">
    <location>
        <begin position="1"/>
        <end position="31"/>
    </location>
</feature>
<dbReference type="Proteomes" id="UP001499978">
    <property type="component" value="Unassembled WGS sequence"/>
</dbReference>
<evidence type="ECO:0008006" key="4">
    <source>
        <dbReference type="Google" id="ProtNLM"/>
    </source>
</evidence>
<evidence type="ECO:0000313" key="3">
    <source>
        <dbReference type="Proteomes" id="UP001499978"/>
    </source>
</evidence>
<accession>A0ABP6A639</accession>
<dbReference type="EMBL" id="BAAARY010000001">
    <property type="protein sequence ID" value="GAA2511213.1"/>
    <property type="molecule type" value="Genomic_DNA"/>
</dbReference>
<evidence type="ECO:0000256" key="1">
    <source>
        <dbReference type="SAM" id="SignalP"/>
    </source>
</evidence>
<protein>
    <recommendedName>
        <fullName evidence="4">Serine protease</fullName>
    </recommendedName>
</protein>
<name>A0ABP6A639_9ACTN</name>
<dbReference type="Gene3D" id="2.40.10.10">
    <property type="entry name" value="Trypsin-like serine proteases"/>
    <property type="match status" value="2"/>
</dbReference>
<sequence length="251" mass="25010">MALSRTALATAALTTAVLAASLLAPTAAAHAGPAGRADVGSPAMGYLLGAGSGLAHSADSTARCTAGFLLRVNGERQVLASGQCAGPAGGAVLSLVAHAGLNIGTVTTNGLLPDAGARPLDAAIFAPRPGIYSGREFLTREGRVYGLVTSVASEGALVGSRYLRSGKGTELTEGVVTDSRLIDGQRHFCGDGPTMAAGDLGGPVVLRGPRAGYFAAAGMATTVGDDGRMCFLPMGTLLTRFNAELGRPGSD</sequence>
<dbReference type="InterPro" id="IPR043504">
    <property type="entry name" value="Peptidase_S1_PA_chymotrypsin"/>
</dbReference>
<gene>
    <name evidence="2" type="ORF">GCM10010201_02600</name>
</gene>
<organism evidence="2 3">
    <name type="scientific">Pilimelia columellifera subsp. columellifera</name>
    <dbReference type="NCBI Taxonomy" id="706583"/>
    <lineage>
        <taxon>Bacteria</taxon>
        <taxon>Bacillati</taxon>
        <taxon>Actinomycetota</taxon>
        <taxon>Actinomycetes</taxon>
        <taxon>Micromonosporales</taxon>
        <taxon>Micromonosporaceae</taxon>
        <taxon>Pilimelia</taxon>
    </lineage>
</organism>
<keyword evidence="3" id="KW-1185">Reference proteome</keyword>
<dbReference type="RefSeq" id="WP_344166917.1">
    <property type="nucleotide sequence ID" value="NZ_BAAARY010000001.1"/>
</dbReference>
<evidence type="ECO:0000313" key="2">
    <source>
        <dbReference type="EMBL" id="GAA2511213.1"/>
    </source>
</evidence>
<comment type="caution">
    <text evidence="2">The sequence shown here is derived from an EMBL/GenBank/DDBJ whole genome shotgun (WGS) entry which is preliminary data.</text>
</comment>